<sequence>MQEGTHGHAYLAVYDAARHKISIPDNVGRTEVTTLEGKQSFCYDALHTHKDAASGKFHVHVSDENDTTLGTFLGKWRPELLKARIVVNGKRVRDPARFKVRPEMKIKIFMKAARRSK</sequence>
<dbReference type="EMBL" id="MHQM01000029">
    <property type="protein sequence ID" value="OHA03239.1"/>
    <property type="molecule type" value="Genomic_DNA"/>
</dbReference>
<organism evidence="1 2">
    <name type="scientific">Candidatus Sungbacteria bacterium RIFCSPHIGHO2_02_FULL_52_23</name>
    <dbReference type="NCBI Taxonomy" id="1802274"/>
    <lineage>
        <taxon>Bacteria</taxon>
        <taxon>Candidatus Sungiibacteriota</taxon>
    </lineage>
</organism>
<evidence type="ECO:0000313" key="2">
    <source>
        <dbReference type="Proteomes" id="UP000178510"/>
    </source>
</evidence>
<gene>
    <name evidence="1" type="ORF">A3J58_00915</name>
</gene>
<proteinExistence type="predicted"/>
<reference evidence="1 2" key="1">
    <citation type="journal article" date="2016" name="Nat. Commun.">
        <title>Thousands of microbial genomes shed light on interconnected biogeochemical processes in an aquifer system.</title>
        <authorList>
            <person name="Anantharaman K."/>
            <person name="Brown C.T."/>
            <person name="Hug L.A."/>
            <person name="Sharon I."/>
            <person name="Castelle C.J."/>
            <person name="Probst A.J."/>
            <person name="Thomas B.C."/>
            <person name="Singh A."/>
            <person name="Wilkins M.J."/>
            <person name="Karaoz U."/>
            <person name="Brodie E.L."/>
            <person name="Williams K.H."/>
            <person name="Hubbard S.S."/>
            <person name="Banfield J.F."/>
        </authorList>
    </citation>
    <scope>NUCLEOTIDE SEQUENCE [LARGE SCALE GENOMIC DNA]</scope>
</reference>
<protein>
    <submittedName>
        <fullName evidence="1">Uncharacterized protein</fullName>
    </submittedName>
</protein>
<comment type="caution">
    <text evidence="1">The sequence shown here is derived from an EMBL/GenBank/DDBJ whole genome shotgun (WGS) entry which is preliminary data.</text>
</comment>
<evidence type="ECO:0000313" key="1">
    <source>
        <dbReference type="EMBL" id="OHA03239.1"/>
    </source>
</evidence>
<name>A0A1G2KXS6_9BACT</name>
<dbReference type="STRING" id="1802274.A3J58_00915"/>
<accession>A0A1G2KXS6</accession>
<dbReference type="AlphaFoldDB" id="A0A1G2KXS6"/>
<dbReference type="Proteomes" id="UP000178510">
    <property type="component" value="Unassembled WGS sequence"/>
</dbReference>